<dbReference type="InterPro" id="IPR036852">
    <property type="entry name" value="Peptidase_S8/S53_dom_sf"/>
</dbReference>
<dbReference type="InterPro" id="IPR050131">
    <property type="entry name" value="Peptidase_S8_subtilisin-like"/>
</dbReference>
<name>A0A0V7ZUP2_9CYAN</name>
<organism evidence="8 9">
    <name type="scientific">Mastigocoleus testarum BC008</name>
    <dbReference type="NCBI Taxonomy" id="371196"/>
    <lineage>
        <taxon>Bacteria</taxon>
        <taxon>Bacillati</taxon>
        <taxon>Cyanobacteriota</taxon>
        <taxon>Cyanophyceae</taxon>
        <taxon>Nostocales</taxon>
        <taxon>Hapalosiphonaceae</taxon>
        <taxon>Mastigocoleus</taxon>
    </lineage>
</organism>
<dbReference type="PRINTS" id="PR00723">
    <property type="entry name" value="SUBTILISIN"/>
</dbReference>
<dbReference type="AlphaFoldDB" id="A0A0V7ZUP2"/>
<keyword evidence="2 5" id="KW-0645">Protease</keyword>
<dbReference type="OrthoDB" id="9798386at2"/>
<feature type="active site" description="Charge relay system" evidence="5">
    <location>
        <position position="478"/>
    </location>
</feature>
<comment type="similarity">
    <text evidence="1 5">Belongs to the peptidase S8 family.</text>
</comment>
<dbReference type="GO" id="GO:0004252">
    <property type="term" value="F:serine-type endopeptidase activity"/>
    <property type="evidence" value="ECO:0007669"/>
    <property type="project" value="UniProtKB-UniRule"/>
</dbReference>
<dbReference type="GO" id="GO:0006508">
    <property type="term" value="P:proteolysis"/>
    <property type="evidence" value="ECO:0007669"/>
    <property type="project" value="UniProtKB-KW"/>
</dbReference>
<evidence type="ECO:0000313" key="9">
    <source>
        <dbReference type="Proteomes" id="UP000053372"/>
    </source>
</evidence>
<feature type="domain" description="Peptidase S8/S53" evidence="7">
    <location>
        <begin position="358"/>
        <end position="714"/>
    </location>
</feature>
<dbReference type="SUPFAM" id="SSF52743">
    <property type="entry name" value="Subtilisin-like"/>
    <property type="match status" value="1"/>
</dbReference>
<evidence type="ECO:0000259" key="7">
    <source>
        <dbReference type="Pfam" id="PF00082"/>
    </source>
</evidence>
<evidence type="ECO:0000256" key="5">
    <source>
        <dbReference type="PROSITE-ProRule" id="PRU01240"/>
    </source>
</evidence>
<feature type="signal peptide" evidence="6">
    <location>
        <begin position="1"/>
        <end position="25"/>
    </location>
</feature>
<protein>
    <recommendedName>
        <fullName evidence="7">Peptidase S8/S53 domain-containing protein</fullName>
    </recommendedName>
</protein>
<keyword evidence="9" id="KW-1185">Reference proteome</keyword>
<dbReference type="Gene3D" id="3.40.50.200">
    <property type="entry name" value="Peptidase S8/S53 domain"/>
    <property type="match status" value="1"/>
</dbReference>
<dbReference type="Pfam" id="PF00082">
    <property type="entry name" value="Peptidase_S8"/>
    <property type="match status" value="1"/>
</dbReference>
<comment type="caution">
    <text evidence="8">The sequence shown here is derived from an EMBL/GenBank/DDBJ whole genome shotgun (WGS) entry which is preliminary data.</text>
</comment>
<evidence type="ECO:0000256" key="3">
    <source>
        <dbReference type="ARBA" id="ARBA00022801"/>
    </source>
</evidence>
<dbReference type="PROSITE" id="PS00137">
    <property type="entry name" value="SUBTILASE_HIS"/>
    <property type="match status" value="1"/>
</dbReference>
<dbReference type="InterPro" id="IPR023828">
    <property type="entry name" value="Peptidase_S8_Ser-AS"/>
</dbReference>
<keyword evidence="3 5" id="KW-0378">Hydrolase</keyword>
<feature type="active site" description="Charge relay system" evidence="5">
    <location>
        <position position="367"/>
    </location>
</feature>
<feature type="active site" description="Charge relay system" evidence="5">
    <location>
        <position position="676"/>
    </location>
</feature>
<feature type="chain" id="PRO_5006890214" description="Peptidase S8/S53 domain-containing protein" evidence="6">
    <location>
        <begin position="26"/>
        <end position="774"/>
    </location>
</feature>
<proteinExistence type="inferred from homology"/>
<dbReference type="EMBL" id="LMTZ01000084">
    <property type="protein sequence ID" value="KST67910.1"/>
    <property type="molecule type" value="Genomic_DNA"/>
</dbReference>
<keyword evidence="4 5" id="KW-0720">Serine protease</keyword>
<dbReference type="PANTHER" id="PTHR43806:SF11">
    <property type="entry name" value="CEREVISIN-RELATED"/>
    <property type="match status" value="1"/>
</dbReference>
<dbReference type="PROSITE" id="PS51892">
    <property type="entry name" value="SUBTILASE"/>
    <property type="match status" value="1"/>
</dbReference>
<gene>
    <name evidence="8" type="ORF">BC008_31495</name>
</gene>
<dbReference type="PANTHER" id="PTHR43806">
    <property type="entry name" value="PEPTIDASE S8"/>
    <property type="match status" value="1"/>
</dbReference>
<accession>A0A0V7ZUP2</accession>
<dbReference type="InterPro" id="IPR022398">
    <property type="entry name" value="Peptidase_S8_His-AS"/>
</dbReference>
<dbReference type="PROSITE" id="PS00138">
    <property type="entry name" value="SUBTILASE_SER"/>
    <property type="match status" value="1"/>
</dbReference>
<sequence>MKSFLSGILLLTCFLPIFKTQPLKAQTSVVTNSQTNKKLFYTYYNKKIPLILQEDIVAISFKPKAQSRASLPLHLKLQLDLNRSVGKTNFNQANLSLENSSLRIKPFGKRYALMRIPSTNPRDSSTIQRLLKKQAYVENTLPVFSRQKSSPQISGGYREKIILPNEIILHFDEQTSNSQKQKILRRHNLSIIRPLRFSSNRYLVKSLSASGVQVLDVANRLYRLDGIKSATPNFNLSHNLKTSTNVKPIDLSIPFFSKTSFDNSLLSPFTRKFGGISNITQRIRLGTIRDQRKIKNPFQTSLLPLQWHLNSAPFSYCLNQFPSFINRCLSDNLFNRSRSLKPSTDIGVIPAWSKSKAGKGVVVAVLDDFIQWNHPDLIGSLYRVGNVQDKLRGEKHGWDFVGNDPDTRINPRELSTFRPIFQDSFLLSDDELLEKYADDPFLAEISSVRKELIRHLTKAQIAQALRDHIRKEVSSLFHGTWVSGVIAARPQGKNGVVGVAPKAKFLPVKVSKTVYSPTSGFETMYQVSQIIEGIGYAIARGADIINMSYGSYLPTADETDTIVRAQKENPDLVFVAAVGNEGIGRIGFPAAIEDVIGVGGVNFKGNRASYSNFGNELTVVAPGGDVSTRSVGVNGGILTTGGQWVNGLWQGIDKPRYSWNTLPLSRGKYIWVEGTSFASPMVAGVVALMKGEDPQRVLSRKEILEILKRTSSYRGLKLSNAEKKLHQLLMKRGRVPRSVSAEKYFFGSGLINADAAVREVQNRLVGRTQRTRRY</sequence>
<evidence type="ECO:0000313" key="8">
    <source>
        <dbReference type="EMBL" id="KST67910.1"/>
    </source>
</evidence>
<dbReference type="InterPro" id="IPR000209">
    <property type="entry name" value="Peptidase_S8/S53_dom"/>
</dbReference>
<keyword evidence="6" id="KW-0732">Signal</keyword>
<evidence type="ECO:0000256" key="1">
    <source>
        <dbReference type="ARBA" id="ARBA00011073"/>
    </source>
</evidence>
<dbReference type="InterPro" id="IPR015500">
    <property type="entry name" value="Peptidase_S8_subtilisin-rel"/>
</dbReference>
<evidence type="ECO:0000256" key="4">
    <source>
        <dbReference type="ARBA" id="ARBA00022825"/>
    </source>
</evidence>
<evidence type="ECO:0000256" key="6">
    <source>
        <dbReference type="SAM" id="SignalP"/>
    </source>
</evidence>
<evidence type="ECO:0000256" key="2">
    <source>
        <dbReference type="ARBA" id="ARBA00022670"/>
    </source>
</evidence>
<reference evidence="8 9" key="1">
    <citation type="journal article" date="2015" name="Genome Announc.">
        <title>Draft Genome of the Euendolithic (true boring) Cyanobacterium Mastigocoleus testarum strain BC008.</title>
        <authorList>
            <person name="Guida B.S."/>
            <person name="Garcia-Pichel F."/>
        </authorList>
    </citation>
    <scope>NUCLEOTIDE SEQUENCE [LARGE SCALE GENOMIC DNA]</scope>
    <source>
        <strain evidence="8 9">BC008</strain>
    </source>
</reference>
<dbReference type="Proteomes" id="UP000053372">
    <property type="component" value="Unassembled WGS sequence"/>
</dbReference>